<protein>
    <submittedName>
        <fullName evidence="2">Uncharacterized protein</fullName>
    </submittedName>
</protein>
<reference evidence="2 3" key="1">
    <citation type="submission" date="2023-10" db="EMBL/GenBank/DDBJ databases">
        <title>Draft genome sequence of Xylaria bambusicola isolate GMP-LS, the root and basal stem rot pathogen of sugarcane in Indonesia.</title>
        <authorList>
            <person name="Selvaraj P."/>
            <person name="Muralishankar V."/>
            <person name="Muruganantham S."/>
            <person name="Sp S."/>
            <person name="Haryani S."/>
            <person name="Lau K.J.X."/>
            <person name="Naqvi N.I."/>
        </authorList>
    </citation>
    <scope>NUCLEOTIDE SEQUENCE [LARGE SCALE GENOMIC DNA]</scope>
    <source>
        <strain evidence="2">GMP-LS</strain>
    </source>
</reference>
<keyword evidence="3" id="KW-1185">Reference proteome</keyword>
<proteinExistence type="predicted"/>
<comment type="caution">
    <text evidence="2">The sequence shown here is derived from an EMBL/GenBank/DDBJ whole genome shotgun (WGS) entry which is preliminary data.</text>
</comment>
<sequence>MKAIFSLKTYKVKLGSDSKLSRLMIKYRPTTAIQLQLSKPNFDELVLADDQRDDNTGLEVRQPLSDAIPRPPPANHMSWTGWRIQP</sequence>
<accession>A0AAN7ZDZ7</accession>
<evidence type="ECO:0000313" key="3">
    <source>
        <dbReference type="Proteomes" id="UP001305414"/>
    </source>
</evidence>
<evidence type="ECO:0000256" key="1">
    <source>
        <dbReference type="SAM" id="MobiDB-lite"/>
    </source>
</evidence>
<dbReference type="AlphaFoldDB" id="A0AAN7ZDZ7"/>
<dbReference type="Proteomes" id="UP001305414">
    <property type="component" value="Unassembled WGS sequence"/>
</dbReference>
<feature type="region of interest" description="Disordered" evidence="1">
    <location>
        <begin position="53"/>
        <end position="86"/>
    </location>
</feature>
<dbReference type="EMBL" id="JAWHQM010000053">
    <property type="protein sequence ID" value="KAK5635498.1"/>
    <property type="molecule type" value="Genomic_DNA"/>
</dbReference>
<evidence type="ECO:0000313" key="2">
    <source>
        <dbReference type="EMBL" id="KAK5635498.1"/>
    </source>
</evidence>
<name>A0AAN7ZDZ7_9PEZI</name>
<gene>
    <name evidence="2" type="ORF">RRF57_011210</name>
</gene>
<organism evidence="2 3">
    <name type="scientific">Xylaria bambusicola</name>
    <dbReference type="NCBI Taxonomy" id="326684"/>
    <lineage>
        <taxon>Eukaryota</taxon>
        <taxon>Fungi</taxon>
        <taxon>Dikarya</taxon>
        <taxon>Ascomycota</taxon>
        <taxon>Pezizomycotina</taxon>
        <taxon>Sordariomycetes</taxon>
        <taxon>Xylariomycetidae</taxon>
        <taxon>Xylariales</taxon>
        <taxon>Xylariaceae</taxon>
        <taxon>Xylaria</taxon>
    </lineage>
</organism>